<dbReference type="KEGG" id="vg:55006421"/>
<keyword evidence="1" id="KW-1133">Transmembrane helix</keyword>
<sequence length="607" mass="63920">MATGVELATAWVRIVPSMEGAQGEIAKGLGDAGIDKDAEEAGKKAGNKFSTGMKAAITLASGAIVGGVTKLFGDAIANASDLNEAGTAVQAVFGDATTGINKWAETAATGFGQSQLQALNAAKGFGVFGQAAGLTNEENAKFSQGLTELASDFASFHNVSPEEAIEAIGAGLRGEAEPLRKFGVLMDDASLKAKAMELGIYDGNGTLTQQQKILAANALITEQAGAAQGDFARTSDGLANQQRILDASLTDLSATVGQAFLPVMQGIIAIAQPIVQFFQDNPSLVIALAVALGVLTAAIIAANIAMWAMAANPIVLLIMAIVVAVGLLIAAIVWLVLEWDNVVKWATEVWEGFVTWFTGVMDGFLSWWNGIWTEVGNFFRDLWQGVVDFFTNLWTGITDWFNALILAIAVFLLRTLNDINSFWTNIWNGIVNFFTGLWNGVVSFVNGVFTGIGNAIQSALNWIKGVWDGMWQSMVDFFGSVFGGIVGIAKAPINGVISLINGAIRALNGFKVTIPDWVPGIGGQTWGLSIPTIPMLATGGTITGSGYAIVGENGPELLKLPKGAQVNPDYDDIPDNGGMTFNNYAPLGSTPAQELETFANRREAVLP</sequence>
<protein>
    <submittedName>
        <fullName evidence="2">Tape measure protein</fullName>
    </submittedName>
</protein>
<feature type="transmembrane region" description="Helical" evidence="1">
    <location>
        <begin position="285"/>
        <end position="308"/>
    </location>
</feature>
<dbReference type="RefSeq" id="YP_009815149.1">
    <property type="nucleotide sequence ID" value="NC_048090.1"/>
</dbReference>
<feature type="transmembrane region" description="Helical" evidence="1">
    <location>
        <begin position="425"/>
        <end position="449"/>
    </location>
</feature>
<feature type="transmembrane region" description="Helical" evidence="1">
    <location>
        <begin position="389"/>
        <end position="413"/>
    </location>
</feature>
<keyword evidence="3" id="KW-1185">Reference proteome</keyword>
<proteinExistence type="predicted"/>
<feature type="transmembrane region" description="Helical" evidence="1">
    <location>
        <begin position="349"/>
        <end position="369"/>
    </location>
</feature>
<organism evidence="2 3">
    <name type="scientific">Microbacterium phage Armstrong</name>
    <dbReference type="NCBI Taxonomy" id="2419971"/>
    <lineage>
        <taxon>Viruses</taxon>
        <taxon>Duplodnaviria</taxon>
        <taxon>Heunggongvirae</taxon>
        <taxon>Uroviricota</taxon>
        <taxon>Caudoviricetes</taxon>
        <taxon>Armstrongvirus</taxon>
        <taxon>Armstrongvirus armstrong</taxon>
    </lineage>
</organism>
<dbReference type="GeneID" id="55006421"/>
<accession>A0A3G2KD92</accession>
<feature type="transmembrane region" description="Helical" evidence="1">
    <location>
        <begin position="469"/>
        <end position="489"/>
    </location>
</feature>
<gene>
    <name evidence="2" type="primary">15</name>
    <name evidence="2" type="ORF">PBI_ARMSTRONG_15</name>
</gene>
<name>A0A3G2KD92_9CAUD</name>
<dbReference type="EMBL" id="MH834596">
    <property type="protein sequence ID" value="AYN56901.1"/>
    <property type="molecule type" value="Genomic_DNA"/>
</dbReference>
<reference evidence="2 3" key="1">
    <citation type="submission" date="2018-09" db="EMBL/GenBank/DDBJ databases">
        <authorList>
            <person name="Kukan E.N."/>
            <person name="Stoner T.H."/>
            <person name="Garlena R.A."/>
            <person name="Russell D.A."/>
            <person name="Pope W.H."/>
            <person name="Jacobs-Sera D."/>
            <person name="Hatfull G.F."/>
        </authorList>
    </citation>
    <scope>NUCLEOTIDE SEQUENCE [LARGE SCALE GENOMIC DNA]</scope>
</reference>
<dbReference type="Gene3D" id="1.20.120.20">
    <property type="entry name" value="Apolipoprotein"/>
    <property type="match status" value="1"/>
</dbReference>
<evidence type="ECO:0000313" key="3">
    <source>
        <dbReference type="Proteomes" id="UP000281790"/>
    </source>
</evidence>
<keyword evidence="1" id="KW-0472">Membrane</keyword>
<feature type="transmembrane region" description="Helical" evidence="1">
    <location>
        <begin position="259"/>
        <end position="278"/>
    </location>
</feature>
<keyword evidence="1" id="KW-0812">Transmembrane</keyword>
<dbReference type="Proteomes" id="UP000281790">
    <property type="component" value="Segment"/>
</dbReference>
<evidence type="ECO:0000256" key="1">
    <source>
        <dbReference type="SAM" id="Phobius"/>
    </source>
</evidence>
<evidence type="ECO:0000313" key="2">
    <source>
        <dbReference type="EMBL" id="AYN56901.1"/>
    </source>
</evidence>
<feature type="transmembrane region" description="Helical" evidence="1">
    <location>
        <begin position="314"/>
        <end position="337"/>
    </location>
</feature>